<keyword evidence="7" id="KW-0413">Isomerase</keyword>
<dbReference type="PANTHER" id="PTHR11070">
    <property type="entry name" value="UVRD / RECB / PCRA DNA HELICASE FAMILY MEMBER"/>
    <property type="match status" value="1"/>
</dbReference>
<dbReference type="CDD" id="cd18807">
    <property type="entry name" value="SF1_C_UvrD"/>
    <property type="match status" value="1"/>
</dbReference>
<dbReference type="GO" id="GO:0003677">
    <property type="term" value="F:DNA binding"/>
    <property type="evidence" value="ECO:0007669"/>
    <property type="project" value="UniProtKB-KW"/>
</dbReference>
<proteinExistence type="inferred from homology"/>
<sequence length="741" mass="82114">MTARGGAVDSVTGPASEIDALLNPSQREAVHHGDGPLLILAGAGSGKTRVLTFRIAALIRDRGVPPQRILAVTFTNKAAGEMRGRVERLVGAPIARAVWMGTFHAVASRVLRRSGAPIGVDPRFLIYDTDDQRAVMREVIRALDVDERQFPPAGVLAEISRAKNELVDPPAMAARAETVRDEVLARLYLAYQRRLDECSALDFDDLLVRTVVLFRDHPPVLAEYQDRFRHILVDEYQDTNRVQYRLLSLLAQRHRNLCVVGDDDQAIYRWRGADVRNILEFEQDYPDARVVKLEQNYRSTPQILDAAAAVIRHNPHRHTKALWTDNGAGDPVTLFEAFDGYDEARYAGDLVRAHRTAGGQPGEIAILYRTNAQSRQFEEMFLRLGVAYQIVGGLRFYERAEIKDLLAYLRIAYNPADRASLRRVINVPRRGIGDGTLRRLEAWAEAEGGSLWDALRAHGGSQNVRAGDAGLGPQLRRAAAEFVGLVEALTRFAADHPAREVVGHAIEVTGYRRMLEAEGTDEAYARIENLDELVAVAGEIEVTTGEATLEAFLQHLALITDVDTLQDRTDRVTLMTLHSAKGLEFPIVVLAGMEEGLFPHVRSIEEEAGVEEERRLCYVGMTRAQRRLILTYARQRAAFGTASPSLPSRFLAEIPDNLLVRTTTPRTPTGDWPDQDRPVPAVAVGDHVRHKTFGMGRVLEVDGEGPRAIVTVRFDGAGTKRLALGYAPLTVVQGASEERTE</sequence>
<dbReference type="GO" id="GO:0043138">
    <property type="term" value="F:3'-5' DNA helicase activity"/>
    <property type="evidence" value="ECO:0007669"/>
    <property type="project" value="UniProtKB-EC"/>
</dbReference>
<evidence type="ECO:0000256" key="11">
    <source>
        <dbReference type="PROSITE-ProRule" id="PRU00560"/>
    </source>
</evidence>
<evidence type="ECO:0000313" key="14">
    <source>
        <dbReference type="EMBL" id="TMI92706.1"/>
    </source>
</evidence>
<protein>
    <recommendedName>
        <fullName evidence="9">DNA 3'-5' helicase</fullName>
        <ecNumber evidence="9">5.6.2.4</ecNumber>
    </recommendedName>
</protein>
<dbReference type="EC" id="5.6.2.4" evidence="9"/>
<comment type="similarity">
    <text evidence="1">Belongs to the helicase family. UvrD subfamily.</text>
</comment>
<dbReference type="Pfam" id="PF21196">
    <property type="entry name" value="PcrA_UvrD_tudor"/>
    <property type="match status" value="1"/>
</dbReference>
<keyword evidence="6" id="KW-0238">DNA-binding</keyword>
<reference evidence="14 15" key="1">
    <citation type="journal article" date="2019" name="Nat. Microbiol.">
        <title>Mediterranean grassland soil C-N compound turnover is dependent on rainfall and depth, and is mediated by genomically divergent microorganisms.</title>
        <authorList>
            <person name="Diamond S."/>
            <person name="Andeer P.F."/>
            <person name="Li Z."/>
            <person name="Crits-Christoph A."/>
            <person name="Burstein D."/>
            <person name="Anantharaman K."/>
            <person name="Lane K.R."/>
            <person name="Thomas B.C."/>
            <person name="Pan C."/>
            <person name="Northen T.R."/>
            <person name="Banfield J.F."/>
        </authorList>
    </citation>
    <scope>NUCLEOTIDE SEQUENCE [LARGE SCALE GENOMIC DNA]</scope>
    <source>
        <strain evidence="14">NP_3</strain>
    </source>
</reference>
<dbReference type="Gene3D" id="1.10.10.160">
    <property type="match status" value="1"/>
</dbReference>
<evidence type="ECO:0000256" key="9">
    <source>
        <dbReference type="ARBA" id="ARBA00034808"/>
    </source>
</evidence>
<dbReference type="InterPro" id="IPR014017">
    <property type="entry name" value="DNA_helicase_UvrD-like_C"/>
</dbReference>
<keyword evidence="2 11" id="KW-0547">Nucleotide-binding</keyword>
<evidence type="ECO:0000256" key="3">
    <source>
        <dbReference type="ARBA" id="ARBA00022801"/>
    </source>
</evidence>
<evidence type="ECO:0000256" key="4">
    <source>
        <dbReference type="ARBA" id="ARBA00022806"/>
    </source>
</evidence>
<dbReference type="InterPro" id="IPR014016">
    <property type="entry name" value="UvrD-like_ATP-bd"/>
</dbReference>
<dbReference type="FunFam" id="1.10.486.10:FF:000003">
    <property type="entry name" value="ATP-dependent DNA helicase"/>
    <property type="match status" value="1"/>
</dbReference>
<dbReference type="Pfam" id="PF00580">
    <property type="entry name" value="UvrD-helicase"/>
    <property type="match status" value="1"/>
</dbReference>
<comment type="caution">
    <text evidence="14">The sequence shown here is derived from an EMBL/GenBank/DDBJ whole genome shotgun (WGS) entry which is preliminary data.</text>
</comment>
<accession>A0A537KB02</accession>
<dbReference type="PROSITE" id="PS51217">
    <property type="entry name" value="UVRD_HELICASE_CTER"/>
    <property type="match status" value="1"/>
</dbReference>
<dbReference type="InterPro" id="IPR013986">
    <property type="entry name" value="DExx_box_DNA_helicase_dom_sf"/>
</dbReference>
<dbReference type="GO" id="GO:0016887">
    <property type="term" value="F:ATP hydrolysis activity"/>
    <property type="evidence" value="ECO:0007669"/>
    <property type="project" value="RHEA"/>
</dbReference>
<evidence type="ECO:0000256" key="1">
    <source>
        <dbReference type="ARBA" id="ARBA00009922"/>
    </source>
</evidence>
<keyword evidence="3 11" id="KW-0378">Hydrolase</keyword>
<dbReference type="CDD" id="cd17932">
    <property type="entry name" value="DEXQc_UvrD"/>
    <property type="match status" value="1"/>
</dbReference>
<dbReference type="GO" id="GO:0005829">
    <property type="term" value="C:cytosol"/>
    <property type="evidence" value="ECO:0007669"/>
    <property type="project" value="TreeGrafter"/>
</dbReference>
<dbReference type="InterPro" id="IPR000212">
    <property type="entry name" value="DNA_helicase_UvrD/REP"/>
</dbReference>
<evidence type="ECO:0000313" key="15">
    <source>
        <dbReference type="Proteomes" id="UP000318509"/>
    </source>
</evidence>
<comment type="catalytic activity">
    <reaction evidence="10">
        <text>ATP + H2O = ADP + phosphate + H(+)</text>
        <dbReference type="Rhea" id="RHEA:13065"/>
        <dbReference type="ChEBI" id="CHEBI:15377"/>
        <dbReference type="ChEBI" id="CHEBI:15378"/>
        <dbReference type="ChEBI" id="CHEBI:30616"/>
        <dbReference type="ChEBI" id="CHEBI:43474"/>
        <dbReference type="ChEBI" id="CHEBI:456216"/>
        <dbReference type="EC" id="5.6.2.4"/>
    </reaction>
</comment>
<comment type="catalytic activity">
    <reaction evidence="8">
        <text>Couples ATP hydrolysis with the unwinding of duplex DNA by translocating in the 3'-5' direction.</text>
        <dbReference type="EC" id="5.6.2.4"/>
    </reaction>
</comment>
<evidence type="ECO:0000256" key="7">
    <source>
        <dbReference type="ARBA" id="ARBA00023235"/>
    </source>
</evidence>
<dbReference type="Proteomes" id="UP000318509">
    <property type="component" value="Unassembled WGS sequence"/>
</dbReference>
<dbReference type="Pfam" id="PF13361">
    <property type="entry name" value="UvrD_C"/>
    <property type="match status" value="2"/>
</dbReference>
<dbReference type="Gene3D" id="3.40.50.300">
    <property type="entry name" value="P-loop containing nucleotide triphosphate hydrolases"/>
    <property type="match status" value="2"/>
</dbReference>
<dbReference type="Gene3D" id="1.10.486.10">
    <property type="entry name" value="PCRA, domain 4"/>
    <property type="match status" value="1"/>
</dbReference>
<dbReference type="InterPro" id="IPR027417">
    <property type="entry name" value="P-loop_NTPase"/>
</dbReference>
<dbReference type="PROSITE" id="PS51198">
    <property type="entry name" value="UVRD_HELICASE_ATP_BIND"/>
    <property type="match status" value="1"/>
</dbReference>
<dbReference type="PANTHER" id="PTHR11070:SF2">
    <property type="entry name" value="ATP-DEPENDENT DNA HELICASE SRS2"/>
    <property type="match status" value="1"/>
</dbReference>
<evidence type="ECO:0000259" key="13">
    <source>
        <dbReference type="PROSITE" id="PS51217"/>
    </source>
</evidence>
<evidence type="ECO:0000256" key="10">
    <source>
        <dbReference type="ARBA" id="ARBA00048988"/>
    </source>
</evidence>
<feature type="binding site" evidence="11">
    <location>
        <begin position="41"/>
        <end position="48"/>
    </location>
    <ligand>
        <name>ATP</name>
        <dbReference type="ChEBI" id="CHEBI:30616"/>
    </ligand>
</feature>
<evidence type="ECO:0000256" key="6">
    <source>
        <dbReference type="ARBA" id="ARBA00023125"/>
    </source>
</evidence>
<evidence type="ECO:0000256" key="5">
    <source>
        <dbReference type="ARBA" id="ARBA00022840"/>
    </source>
</evidence>
<dbReference type="GO" id="GO:0005524">
    <property type="term" value="F:ATP binding"/>
    <property type="evidence" value="ECO:0007669"/>
    <property type="project" value="UniProtKB-UniRule"/>
</dbReference>
<dbReference type="GO" id="GO:0009314">
    <property type="term" value="P:response to radiation"/>
    <property type="evidence" value="ECO:0007669"/>
    <property type="project" value="UniProtKB-ARBA"/>
</dbReference>
<dbReference type="GO" id="GO:0033202">
    <property type="term" value="C:DNA helicase complex"/>
    <property type="evidence" value="ECO:0007669"/>
    <property type="project" value="TreeGrafter"/>
</dbReference>
<dbReference type="GO" id="GO:0000725">
    <property type="term" value="P:recombinational repair"/>
    <property type="evidence" value="ECO:0007669"/>
    <property type="project" value="TreeGrafter"/>
</dbReference>
<organism evidence="14 15">
    <name type="scientific">Candidatus Segetimicrobium genomatis</name>
    <dbReference type="NCBI Taxonomy" id="2569760"/>
    <lineage>
        <taxon>Bacteria</taxon>
        <taxon>Bacillati</taxon>
        <taxon>Candidatus Sysuimicrobiota</taxon>
        <taxon>Candidatus Sysuimicrobiia</taxon>
        <taxon>Candidatus Sysuimicrobiales</taxon>
        <taxon>Candidatus Segetimicrobiaceae</taxon>
        <taxon>Candidatus Segetimicrobium</taxon>
    </lineage>
</organism>
<feature type="domain" description="UvrD-like helicase ATP-binding" evidence="12">
    <location>
        <begin position="20"/>
        <end position="300"/>
    </location>
</feature>
<dbReference type="AlphaFoldDB" id="A0A537KB02"/>
<evidence type="ECO:0000256" key="2">
    <source>
        <dbReference type="ARBA" id="ARBA00022741"/>
    </source>
</evidence>
<name>A0A537KB02_9BACT</name>
<dbReference type="EMBL" id="VBAK01000052">
    <property type="protein sequence ID" value="TMI92706.1"/>
    <property type="molecule type" value="Genomic_DNA"/>
</dbReference>
<keyword evidence="4 11" id="KW-0347">Helicase</keyword>
<feature type="domain" description="UvrD-like helicase C-terminal" evidence="13">
    <location>
        <begin position="301"/>
        <end position="582"/>
    </location>
</feature>
<evidence type="ECO:0000256" key="8">
    <source>
        <dbReference type="ARBA" id="ARBA00034617"/>
    </source>
</evidence>
<dbReference type="SUPFAM" id="SSF52540">
    <property type="entry name" value="P-loop containing nucleoside triphosphate hydrolases"/>
    <property type="match status" value="1"/>
</dbReference>
<dbReference type="FunFam" id="1.10.10.160:FF:000001">
    <property type="entry name" value="ATP-dependent DNA helicase"/>
    <property type="match status" value="1"/>
</dbReference>
<keyword evidence="5 11" id="KW-0067">ATP-binding</keyword>
<gene>
    <name evidence="14" type="ORF">E6H00_02300</name>
</gene>
<evidence type="ECO:0000259" key="12">
    <source>
        <dbReference type="PROSITE" id="PS51198"/>
    </source>
</evidence>